<dbReference type="RefSeq" id="WP_061836744.1">
    <property type="nucleotide sequence ID" value="NZ_LUKE01000006.1"/>
</dbReference>
<organism evidence="8 9">
    <name type="scientific">Bdellovibrio bacteriovorus</name>
    <dbReference type="NCBI Taxonomy" id="959"/>
    <lineage>
        <taxon>Bacteria</taxon>
        <taxon>Pseudomonadati</taxon>
        <taxon>Bdellovibrionota</taxon>
        <taxon>Bdellovibrionia</taxon>
        <taxon>Bdellovibrionales</taxon>
        <taxon>Pseudobdellovibrionaceae</taxon>
        <taxon>Bdellovibrio</taxon>
    </lineage>
</organism>
<evidence type="ECO:0000256" key="1">
    <source>
        <dbReference type="ARBA" id="ARBA00004651"/>
    </source>
</evidence>
<name>A0A150WF91_BDEBC</name>
<dbReference type="OrthoDB" id="5288528at2"/>
<reference evidence="8 9" key="1">
    <citation type="submission" date="2016-03" db="EMBL/GenBank/DDBJ databases">
        <authorList>
            <person name="Ploux O."/>
        </authorList>
    </citation>
    <scope>NUCLEOTIDE SEQUENCE [LARGE SCALE GENOMIC DNA]</scope>
    <source>
        <strain evidence="8 9">R0</strain>
    </source>
</reference>
<dbReference type="GO" id="GO:0005886">
    <property type="term" value="C:plasma membrane"/>
    <property type="evidence" value="ECO:0007669"/>
    <property type="project" value="UniProtKB-SubCell"/>
</dbReference>
<feature type="transmembrane region" description="Helical" evidence="6">
    <location>
        <begin position="30"/>
        <end position="49"/>
    </location>
</feature>
<dbReference type="EMBL" id="LUKE01000006">
    <property type="protein sequence ID" value="KYG61662.1"/>
    <property type="molecule type" value="Genomic_DNA"/>
</dbReference>
<dbReference type="Proteomes" id="UP000075320">
    <property type="component" value="Unassembled WGS sequence"/>
</dbReference>
<evidence type="ECO:0000313" key="8">
    <source>
        <dbReference type="EMBL" id="KYG61662.1"/>
    </source>
</evidence>
<comment type="caution">
    <text evidence="8">The sequence shown here is derived from an EMBL/GenBank/DDBJ whole genome shotgun (WGS) entry which is preliminary data.</text>
</comment>
<comment type="subcellular location">
    <subcellularLocation>
        <location evidence="1">Cell membrane</location>
        <topology evidence="1">Multi-pass membrane protein</topology>
    </subcellularLocation>
</comment>
<feature type="domain" description="RDD" evidence="7">
    <location>
        <begin position="24"/>
        <end position="156"/>
    </location>
</feature>
<dbReference type="AlphaFoldDB" id="A0A150WF91"/>
<proteinExistence type="predicted"/>
<evidence type="ECO:0000256" key="4">
    <source>
        <dbReference type="ARBA" id="ARBA00022989"/>
    </source>
</evidence>
<evidence type="ECO:0000256" key="2">
    <source>
        <dbReference type="ARBA" id="ARBA00022475"/>
    </source>
</evidence>
<keyword evidence="5 6" id="KW-0472">Membrane</keyword>
<keyword evidence="4 6" id="KW-1133">Transmembrane helix</keyword>
<gene>
    <name evidence="8" type="ORF">AZI86_18375</name>
</gene>
<evidence type="ECO:0000256" key="3">
    <source>
        <dbReference type="ARBA" id="ARBA00022692"/>
    </source>
</evidence>
<feature type="transmembrane region" description="Helical" evidence="6">
    <location>
        <begin position="122"/>
        <end position="141"/>
    </location>
</feature>
<evidence type="ECO:0000313" key="9">
    <source>
        <dbReference type="Proteomes" id="UP000075320"/>
    </source>
</evidence>
<accession>A0A150WF91</accession>
<protein>
    <recommendedName>
        <fullName evidence="7">RDD domain-containing protein</fullName>
    </recommendedName>
</protein>
<dbReference type="Pfam" id="PF06271">
    <property type="entry name" value="RDD"/>
    <property type="match status" value="1"/>
</dbReference>
<keyword evidence="9" id="KW-1185">Reference proteome</keyword>
<evidence type="ECO:0000259" key="7">
    <source>
        <dbReference type="Pfam" id="PF06271"/>
    </source>
</evidence>
<dbReference type="InterPro" id="IPR010432">
    <property type="entry name" value="RDD"/>
</dbReference>
<evidence type="ECO:0000256" key="5">
    <source>
        <dbReference type="ARBA" id="ARBA00023136"/>
    </source>
</evidence>
<keyword evidence="3 6" id="KW-0812">Transmembrane</keyword>
<evidence type="ECO:0000256" key="6">
    <source>
        <dbReference type="SAM" id="Phobius"/>
    </source>
</evidence>
<feature type="transmembrane region" description="Helical" evidence="6">
    <location>
        <begin position="183"/>
        <end position="203"/>
    </location>
</feature>
<keyword evidence="2" id="KW-1003">Cell membrane</keyword>
<dbReference type="PANTHER" id="PTHR36115">
    <property type="entry name" value="PROLINE-RICH ANTIGEN HOMOLOG-RELATED"/>
    <property type="match status" value="1"/>
</dbReference>
<feature type="transmembrane region" description="Helical" evidence="6">
    <location>
        <begin position="69"/>
        <end position="94"/>
    </location>
</feature>
<dbReference type="InterPro" id="IPR051791">
    <property type="entry name" value="Pra-immunoreactive"/>
</dbReference>
<sequence>MVFPDLSAPEARPIQKDSNHFAIASVSDRLIALILDFLIFSPVVSLFIASFLKQTRTFFLLSSSSQEAFVAAALLTGLVFFLVVVLQAAFLFFWQATPGQIFLQLRVVSYPHPQRRLTLNQCFLRSFLWCTGFLLLALPFLEVASHPLRRAFHERASDTGVITLKRRADDGPHPIESRFIGSWMRMSFLLLMLFVAIGFLQTYKELLAGHYRGTSGTSLVENCKEMKDSDLKGSARLDAAFTLFLLEEISPECLNKEADVVLWENPVQAEGLGYLAKYAAAEGDEQDKYFTKVCEDRKSGVCILARFMAGQGALDSLSKDDARWWTAQFLQSEEKFSAQNITGSLQLIENLQKIAVLKNPLEKRFVRSVWTLQEGFEVKRNNGRSPASTNENREEWLEKFKERYEVP</sequence>